<name>A0A2U1AVZ9_9BACT</name>
<dbReference type="GO" id="GO:0005975">
    <property type="term" value="P:carbohydrate metabolic process"/>
    <property type="evidence" value="ECO:0007669"/>
    <property type="project" value="InterPro"/>
</dbReference>
<evidence type="ECO:0000313" key="4">
    <source>
        <dbReference type="EMBL" id="PVY40606.1"/>
    </source>
</evidence>
<accession>A0A2U1AVZ9</accession>
<dbReference type="EMBL" id="QEKH01000016">
    <property type="protein sequence ID" value="PVY40606.1"/>
    <property type="molecule type" value="Genomic_DNA"/>
</dbReference>
<sequence>MSDSLLSNVRYPSVPLIVHDPYFSIWSAHDHLNDGWESHWTGSGVGLCGLLRVDGSCCTFAGEPGVAPAIPQTGVEVLPTRTVYRFENELVKLAVTFLTPALPHRPDILSRPVTYIIFEVESADGRPHRAQVYFDMGGESCVDQPGDSVVWSRYRHGDFELMSFASAVQNPLNRSGDNLRIDWGRSYLGVPKKFNACTAMRPNRELRGAFAASGTIPEDDLLDMPRAVRQGWVSAAVAIELEVAAQGAASAWIVAGYDDVWAIEYLHRKLAAYWKSFFRDFGGLLTAVYAEYETLKSECEAYDAELTADAVKVGGERYAVLLGGAFRQAIAAHKLVADLDGTLLFFSKENFSNGCIATVDVTYPSAPLFLLTQPALLKGMLIPILEYAGTSRWKFPFAPHDIGTYPLANGQVYGGGEETEDDQMPVEECGNMLILAGALLKFSGDKAFIDRYLSTWKKWAYYLLDKGYDPENQLCTDDFAGHLAHNTNLSLKAILALECYALIARENGEAAEAGKFHSAAQDAANRWCVDALDGDHYRLAFDQPGTWSQKYNLIWDRLLGFGLFPEEVAKRELAFYRTKQERYGLPLDNRRTYTKLDWIVWSATLTGDDADFRALVDPLYDWLNETPSRVPMNDWYEATDGRQVCFQARSVVGGLFIKLLADPGVRAKYLAKLKIHS</sequence>
<dbReference type="Pfam" id="PF17168">
    <property type="entry name" value="DUF5127"/>
    <property type="match status" value="1"/>
</dbReference>
<comment type="caution">
    <text evidence="4">The sequence shown here is derived from an EMBL/GenBank/DDBJ whole genome shotgun (WGS) entry which is preliminary data.</text>
</comment>
<dbReference type="InterPro" id="IPR032515">
    <property type="entry name" value="DUF4964"/>
</dbReference>
<feature type="domain" description="Glutaminase A central" evidence="2">
    <location>
        <begin position="315"/>
        <end position="659"/>
    </location>
</feature>
<evidence type="ECO:0000259" key="1">
    <source>
        <dbReference type="Pfam" id="PF16334"/>
    </source>
</evidence>
<feature type="domain" description="DUF4964" evidence="1">
    <location>
        <begin position="6"/>
        <end position="63"/>
    </location>
</feature>
<dbReference type="InterPro" id="IPR012341">
    <property type="entry name" value="6hp_glycosidase-like_sf"/>
</dbReference>
<reference evidence="4 5" key="1">
    <citation type="submission" date="2018-04" db="EMBL/GenBank/DDBJ databases">
        <title>Genomic Encyclopedia of Type Strains, Phase IV (KMG-IV): sequencing the most valuable type-strain genomes for metagenomic binning, comparative biology and taxonomic classification.</title>
        <authorList>
            <person name="Goeker M."/>
        </authorList>
    </citation>
    <scope>NUCLEOTIDE SEQUENCE [LARGE SCALE GENOMIC DNA]</scope>
    <source>
        <strain evidence="4 5">DSM 14823</strain>
    </source>
</reference>
<evidence type="ECO:0000259" key="2">
    <source>
        <dbReference type="Pfam" id="PF16335"/>
    </source>
</evidence>
<evidence type="ECO:0000313" key="5">
    <source>
        <dbReference type="Proteomes" id="UP000245959"/>
    </source>
</evidence>
<dbReference type="InterPro" id="IPR033433">
    <property type="entry name" value="GtaA_N"/>
</dbReference>
<organism evidence="4 5">
    <name type="scientific">Victivallis vadensis</name>
    <dbReference type="NCBI Taxonomy" id="172901"/>
    <lineage>
        <taxon>Bacteria</taxon>
        <taxon>Pseudomonadati</taxon>
        <taxon>Lentisphaerota</taxon>
        <taxon>Lentisphaeria</taxon>
        <taxon>Victivallales</taxon>
        <taxon>Victivallaceae</taxon>
        <taxon>Victivallis</taxon>
    </lineage>
</organism>
<dbReference type="Pfam" id="PF16334">
    <property type="entry name" value="DUF4964"/>
    <property type="match status" value="1"/>
</dbReference>
<proteinExistence type="predicted"/>
<dbReference type="Proteomes" id="UP000245959">
    <property type="component" value="Unassembled WGS sequence"/>
</dbReference>
<dbReference type="InterPro" id="IPR052743">
    <property type="entry name" value="Glutaminase_GtaA"/>
</dbReference>
<dbReference type="PANTHER" id="PTHR31987:SF1">
    <property type="entry name" value="GLUTAMINASE A"/>
    <property type="match status" value="1"/>
</dbReference>
<gene>
    <name evidence="4" type="ORF">C8D82_11657</name>
</gene>
<dbReference type="GeneID" id="78295609"/>
<keyword evidence="5" id="KW-1185">Reference proteome</keyword>
<dbReference type="OrthoDB" id="175993at2"/>
<feature type="domain" description="Glutaminase A N-terminal" evidence="3">
    <location>
        <begin position="80"/>
        <end position="309"/>
    </location>
</feature>
<dbReference type="AlphaFoldDB" id="A0A2U1AVZ9"/>
<dbReference type="PANTHER" id="PTHR31987">
    <property type="entry name" value="GLUTAMINASE A-RELATED"/>
    <property type="match status" value="1"/>
</dbReference>
<dbReference type="InterPro" id="IPR032514">
    <property type="entry name" value="GtaA_central"/>
</dbReference>
<evidence type="ECO:0000259" key="3">
    <source>
        <dbReference type="Pfam" id="PF17168"/>
    </source>
</evidence>
<dbReference type="Pfam" id="PF16335">
    <property type="entry name" value="GtaA_6_Hairpin"/>
    <property type="match status" value="1"/>
</dbReference>
<dbReference type="SUPFAM" id="SSF48208">
    <property type="entry name" value="Six-hairpin glycosidases"/>
    <property type="match status" value="1"/>
</dbReference>
<protein>
    <submittedName>
        <fullName evidence="4">Uncharacterized protein DUF4964</fullName>
    </submittedName>
</protein>
<dbReference type="InterPro" id="IPR008928">
    <property type="entry name" value="6-hairpin_glycosidase_sf"/>
</dbReference>
<dbReference type="RefSeq" id="WP_116884311.1">
    <property type="nucleotide sequence ID" value="NZ_CABMMC010000011.1"/>
</dbReference>
<dbReference type="Gene3D" id="1.50.10.10">
    <property type="match status" value="1"/>
</dbReference>